<dbReference type="SUPFAM" id="SSF53335">
    <property type="entry name" value="S-adenosyl-L-methionine-dependent methyltransferases"/>
    <property type="match status" value="1"/>
</dbReference>
<dbReference type="InterPro" id="IPR030382">
    <property type="entry name" value="MeTrfase_TRM5/TYW2"/>
</dbReference>
<dbReference type="OrthoDB" id="8079at2157"/>
<keyword evidence="3" id="KW-0489">Methyltransferase</keyword>
<dbReference type="CDD" id="cd02440">
    <property type="entry name" value="AdoMet_MTases"/>
    <property type="match status" value="1"/>
</dbReference>
<dbReference type="GO" id="GO:0005737">
    <property type="term" value="C:cytoplasm"/>
    <property type="evidence" value="ECO:0007669"/>
    <property type="project" value="TreeGrafter"/>
</dbReference>
<dbReference type="EMBL" id="AMPO01000007">
    <property type="protein sequence ID" value="EKF85513.1"/>
    <property type="molecule type" value="Genomic_DNA"/>
</dbReference>
<dbReference type="Pfam" id="PF02475">
    <property type="entry name" value="TRM5-TYW2_MTfase"/>
    <property type="match status" value="1"/>
</dbReference>
<dbReference type="GO" id="GO:0002939">
    <property type="term" value="P:tRNA N1-guanine methylation"/>
    <property type="evidence" value="ECO:0007669"/>
    <property type="project" value="TreeGrafter"/>
</dbReference>
<evidence type="ECO:0000313" key="12">
    <source>
        <dbReference type="Proteomes" id="UP000007360"/>
    </source>
</evidence>
<comment type="catalytic activity">
    <reaction evidence="9">
        <text>guanosine(37) in tRNA + S-adenosyl-L-methionine = N(1)-methylguanosine(37) in tRNA + S-adenosyl-L-homocysteine + H(+)</text>
        <dbReference type="Rhea" id="RHEA:36899"/>
        <dbReference type="Rhea" id="RHEA-COMP:10145"/>
        <dbReference type="Rhea" id="RHEA-COMP:10147"/>
        <dbReference type="ChEBI" id="CHEBI:15378"/>
        <dbReference type="ChEBI" id="CHEBI:57856"/>
        <dbReference type="ChEBI" id="CHEBI:59789"/>
        <dbReference type="ChEBI" id="CHEBI:73542"/>
        <dbReference type="ChEBI" id="CHEBI:74269"/>
        <dbReference type="EC" id="2.1.1.228"/>
    </reaction>
</comment>
<dbReference type="PROSITE" id="PS51684">
    <property type="entry name" value="SAM_MT_TRM5_TYW2"/>
    <property type="match status" value="1"/>
</dbReference>
<sequence>MIGLKVPKKEANHIRLFLQEKYLLDHNWKIKRSEDYVYFPLNTEPDTDLIKEMGLFQGDLVETEFEELKKRPRNMEDFLQGKIPPEKMEDFKKSFDIIGDVVILEIPEDLEEEKYLIGEAALKFTKRRSVYRKKSAIKGVIRTRELEHLAGKDDSETIHREYDSRIMLDVKDVYFSPRLATERRIIGDEVQDGEVIIDMFTGVGPFAMNIARRSKLKSITIYAVDINPAAIHYLKENIKLNKVQGKVKPLLGDVATVLKDLDVQADRIIMNLPGTACEFLPVAVNHLKSGGTLNYYQFSRDFEDPVERIKKAAYPRQVEVLDMRKVKSRSPKVWHVAIDARIQ</sequence>
<dbReference type="Gene3D" id="3.30.300.110">
    <property type="entry name" value="Met-10+ protein-like domains"/>
    <property type="match status" value="1"/>
</dbReference>
<evidence type="ECO:0000313" key="11">
    <source>
        <dbReference type="EMBL" id="EKF85513.1"/>
    </source>
</evidence>
<dbReference type="PANTHER" id="PTHR23245:SF36">
    <property type="entry name" value="TRNA (GUANINE(37)-N1)-METHYLTRANSFERASE"/>
    <property type="match status" value="1"/>
</dbReference>
<evidence type="ECO:0000256" key="9">
    <source>
        <dbReference type="ARBA" id="ARBA00047783"/>
    </source>
</evidence>
<evidence type="ECO:0000256" key="3">
    <source>
        <dbReference type="ARBA" id="ARBA00022603"/>
    </source>
</evidence>
<proteinExistence type="predicted"/>
<dbReference type="InterPro" id="IPR056743">
    <property type="entry name" value="TRM5-TYW2-like_MTfase"/>
</dbReference>
<evidence type="ECO:0000256" key="2">
    <source>
        <dbReference type="ARBA" id="ARBA00022490"/>
    </source>
</evidence>
<feature type="domain" description="SAM-dependent methyltransferase TRM5/TYW2-type" evidence="10">
    <location>
        <begin position="95"/>
        <end position="343"/>
    </location>
</feature>
<evidence type="ECO:0000256" key="6">
    <source>
        <dbReference type="ARBA" id="ARBA00022694"/>
    </source>
</evidence>
<name>K2QYX6_METFP</name>
<dbReference type="PANTHER" id="PTHR23245">
    <property type="entry name" value="TRNA METHYLTRANSFERASE"/>
    <property type="match status" value="1"/>
</dbReference>
<evidence type="ECO:0000256" key="7">
    <source>
        <dbReference type="ARBA" id="ARBA00029736"/>
    </source>
</evidence>
<reference evidence="11 12" key="1">
    <citation type="journal article" date="2012" name="J. Bacteriol.">
        <title>Draft genome sequence of Methanobacterium formicicum DSM 3637, an archaebacterium isolated from the methane producer amoeba Pelomyxa palustris.</title>
        <authorList>
            <person name="Gutierrez G."/>
        </authorList>
    </citation>
    <scope>NUCLEOTIDE SEQUENCE [LARGE SCALE GENOMIC DNA]</scope>
    <source>
        <strain evidence="12">DSM 3637 / PP1</strain>
    </source>
</reference>
<keyword evidence="5" id="KW-0949">S-adenosyl-L-methionine</keyword>
<keyword evidence="12" id="KW-1185">Reference proteome</keyword>
<dbReference type="InterPro" id="IPR029063">
    <property type="entry name" value="SAM-dependent_MTases_sf"/>
</dbReference>
<dbReference type="PATRIC" id="fig|1204725.3.peg.1764"/>
<evidence type="ECO:0000256" key="4">
    <source>
        <dbReference type="ARBA" id="ARBA00022679"/>
    </source>
</evidence>
<dbReference type="FunFam" id="3.30.300.110:FF:000001">
    <property type="entry name" value="tRNA (guanine(37)-N1)-methyltransferase"/>
    <property type="match status" value="1"/>
</dbReference>
<dbReference type="Gene3D" id="3.40.50.150">
    <property type="entry name" value="Vaccinia Virus protein VP39"/>
    <property type="match status" value="1"/>
</dbReference>
<organism evidence="11 12">
    <name type="scientific">Methanobacterium formicicum (strain DSM 3637 / PP1)</name>
    <dbReference type="NCBI Taxonomy" id="1204725"/>
    <lineage>
        <taxon>Archaea</taxon>
        <taxon>Methanobacteriati</taxon>
        <taxon>Methanobacteriota</taxon>
        <taxon>Methanomada group</taxon>
        <taxon>Methanobacteria</taxon>
        <taxon>Methanobacteriales</taxon>
        <taxon>Methanobacteriaceae</taxon>
        <taxon>Methanobacterium</taxon>
    </lineage>
</organism>
<keyword evidence="2" id="KW-0963">Cytoplasm</keyword>
<evidence type="ECO:0000256" key="8">
    <source>
        <dbReference type="ARBA" id="ARBA00033392"/>
    </source>
</evidence>
<dbReference type="RefSeq" id="WP_004031117.1">
    <property type="nucleotide sequence ID" value="NZ_AMPO01000007.1"/>
</dbReference>
<dbReference type="InterPro" id="IPR040601">
    <property type="entry name" value="Trm5a/b_N"/>
</dbReference>
<evidence type="ECO:0000259" key="10">
    <source>
        <dbReference type="PROSITE" id="PS51684"/>
    </source>
</evidence>
<accession>K2QYX6</accession>
<dbReference type="Pfam" id="PF25133">
    <property type="entry name" value="TYW2_N_2"/>
    <property type="match status" value="1"/>
</dbReference>
<evidence type="ECO:0000256" key="5">
    <source>
        <dbReference type="ARBA" id="ARBA00022691"/>
    </source>
</evidence>
<protein>
    <recommendedName>
        <fullName evidence="1">tRNA (guanine(37)-N(1))-methyltransferase</fullName>
        <ecNumber evidence="1">2.1.1.228</ecNumber>
    </recommendedName>
    <alternativeName>
        <fullName evidence="7">M1G-methyltransferase</fullName>
    </alternativeName>
    <alternativeName>
        <fullName evidence="8">tRNA [GM37] methyltransferase</fullName>
    </alternativeName>
</protein>
<dbReference type="Pfam" id="PF18093">
    <property type="entry name" value="Trm5_N"/>
    <property type="match status" value="1"/>
</dbReference>
<dbReference type="EC" id="2.1.1.228" evidence="1"/>
<gene>
    <name evidence="11" type="ORF">A994_08766</name>
</gene>
<evidence type="ECO:0000256" key="1">
    <source>
        <dbReference type="ARBA" id="ARBA00012807"/>
    </source>
</evidence>
<dbReference type="Proteomes" id="UP000007360">
    <property type="component" value="Unassembled WGS sequence"/>
</dbReference>
<comment type="caution">
    <text evidence="11">The sequence shown here is derived from an EMBL/GenBank/DDBJ whole genome shotgun (WGS) entry which is preliminary data.</text>
</comment>
<dbReference type="AlphaFoldDB" id="K2QYX6"/>
<dbReference type="InterPro" id="IPR056744">
    <property type="entry name" value="TRM5/TYW2-like_N"/>
</dbReference>
<keyword evidence="6" id="KW-0819">tRNA processing</keyword>
<keyword evidence="4" id="KW-0808">Transferase</keyword>
<dbReference type="Gene3D" id="3.30.70.2580">
    <property type="match status" value="1"/>
</dbReference>
<dbReference type="GO" id="GO:0052906">
    <property type="term" value="F:tRNA (guanine(37)-N1)-methyltransferase activity"/>
    <property type="evidence" value="ECO:0007669"/>
    <property type="project" value="UniProtKB-EC"/>
</dbReference>